<reference evidence="6" key="2">
    <citation type="submission" date="2020-09" db="EMBL/GenBank/DDBJ databases">
        <authorList>
            <person name="Sun Q."/>
            <person name="Zhou Y."/>
        </authorList>
    </citation>
    <scope>NUCLEOTIDE SEQUENCE</scope>
    <source>
        <strain evidence="6">CGMCC 1.6293</strain>
    </source>
</reference>
<evidence type="ECO:0000313" key="6">
    <source>
        <dbReference type="EMBL" id="GGM04296.1"/>
    </source>
</evidence>
<feature type="repeat" description="WD" evidence="3">
    <location>
        <begin position="178"/>
        <end position="219"/>
    </location>
</feature>
<dbReference type="InterPro" id="IPR011600">
    <property type="entry name" value="Pept_C14_caspase"/>
</dbReference>
<name>A0A917SYZ2_9RHOB</name>
<feature type="domain" description="Peptidase C14 caspase" evidence="5">
    <location>
        <begin position="734"/>
        <end position="978"/>
    </location>
</feature>
<feature type="repeat" description="WD" evidence="3">
    <location>
        <begin position="497"/>
        <end position="538"/>
    </location>
</feature>
<evidence type="ECO:0000256" key="2">
    <source>
        <dbReference type="ARBA" id="ARBA00022737"/>
    </source>
</evidence>
<dbReference type="Gene3D" id="2.130.10.10">
    <property type="entry name" value="YVTN repeat-like/Quinoprotein amine dehydrogenase"/>
    <property type="match status" value="3"/>
</dbReference>
<organism evidence="6 7">
    <name type="scientific">Pseudooceanicola nanhaiensis</name>
    <dbReference type="NCBI Taxonomy" id="375761"/>
    <lineage>
        <taxon>Bacteria</taxon>
        <taxon>Pseudomonadati</taxon>
        <taxon>Pseudomonadota</taxon>
        <taxon>Alphaproteobacteria</taxon>
        <taxon>Rhodobacterales</taxon>
        <taxon>Paracoccaceae</taxon>
        <taxon>Pseudooceanicola</taxon>
    </lineage>
</organism>
<feature type="signal peptide" evidence="4">
    <location>
        <begin position="1"/>
        <end position="22"/>
    </location>
</feature>
<dbReference type="SMART" id="SM00320">
    <property type="entry name" value="WD40"/>
    <property type="match status" value="6"/>
</dbReference>
<keyword evidence="4" id="KW-0732">Signal</keyword>
<dbReference type="PROSITE" id="PS50082">
    <property type="entry name" value="WD_REPEATS_2"/>
    <property type="match status" value="3"/>
</dbReference>
<dbReference type="EMBL" id="BMLF01000002">
    <property type="protein sequence ID" value="GGM04296.1"/>
    <property type="molecule type" value="Genomic_DNA"/>
</dbReference>
<dbReference type="PANTHER" id="PTHR19879:SF9">
    <property type="entry name" value="TRANSCRIPTION INITIATION FACTOR TFIID SUBUNIT 5"/>
    <property type="match status" value="1"/>
</dbReference>
<evidence type="ECO:0000259" key="5">
    <source>
        <dbReference type="Pfam" id="PF00656"/>
    </source>
</evidence>
<dbReference type="GO" id="GO:0006508">
    <property type="term" value="P:proteolysis"/>
    <property type="evidence" value="ECO:0007669"/>
    <property type="project" value="InterPro"/>
</dbReference>
<dbReference type="InterPro" id="IPR019775">
    <property type="entry name" value="WD40_repeat_CS"/>
</dbReference>
<dbReference type="AlphaFoldDB" id="A0A917SYZ2"/>
<dbReference type="Gene3D" id="3.40.50.1460">
    <property type="match status" value="1"/>
</dbReference>
<keyword evidence="2" id="KW-0677">Repeat</keyword>
<dbReference type="PANTHER" id="PTHR19879">
    <property type="entry name" value="TRANSCRIPTION INITIATION FACTOR TFIID"/>
    <property type="match status" value="1"/>
</dbReference>
<feature type="chain" id="PRO_5037042507" description="Peptidase C14 caspase domain-containing protein" evidence="4">
    <location>
        <begin position="23"/>
        <end position="990"/>
    </location>
</feature>
<reference evidence="6" key="1">
    <citation type="journal article" date="2014" name="Int. J. Syst. Evol. Microbiol.">
        <title>Complete genome sequence of Corynebacterium casei LMG S-19264T (=DSM 44701T), isolated from a smear-ripened cheese.</title>
        <authorList>
            <consortium name="US DOE Joint Genome Institute (JGI-PGF)"/>
            <person name="Walter F."/>
            <person name="Albersmeier A."/>
            <person name="Kalinowski J."/>
            <person name="Ruckert C."/>
        </authorList>
    </citation>
    <scope>NUCLEOTIDE SEQUENCE</scope>
    <source>
        <strain evidence="6">CGMCC 1.6293</strain>
    </source>
</reference>
<keyword evidence="7" id="KW-1185">Reference proteome</keyword>
<dbReference type="SUPFAM" id="SSF82171">
    <property type="entry name" value="DPP6 N-terminal domain-like"/>
    <property type="match status" value="1"/>
</dbReference>
<evidence type="ECO:0000256" key="3">
    <source>
        <dbReference type="PROSITE-ProRule" id="PRU00221"/>
    </source>
</evidence>
<sequence length="990" mass="104256">MSLVPVLARAMVALALATQACAQEAPELRLELDTGGHLAVIRALSADASGRHVASASEDKTVRVWDLAGAAPPVVLRGYAGPGNDGMVNAVALSPDGRFAAVGGYFGPHHAVDATFGDVRIFDTRTREVVRVLEGHRYVVDSIAYSAERDELAVTGQGGIVMRWKDPFGAAPEALPPLDSQASRVLRVAYAAGGTRVLAATTDYGLRMWSLPEGAEIAPPEAEPLWDIVVSGLAVSPDGARFAVSGSDGRVEIRASADGAVIARLPERPFRADALAFTPDGRLAVGCSYRCAGAHEAEVWTPGATAPDTVYRDHDGAVSAALALPSGAVVTAGGRGTALHVWQPGANAARRVLSGAGTPVTAAGIAPDASWIAWGRADPCPDRPVCPEVLAPLAMRMDLPQGDRGFGPPGPGDTAAALRARLEGDGRTLSFETAPGAGFVGDTMAISGAAKPVRLRRSATDGYYHSAATLAGEEAISGGASGLLLAYGPDGAFAGEFRGHTGDILALAAAPSAGRLLSAAADRTMILWNLATRAEIARFFVAGDQWITWTPQGYFHASPDGDRMVGWRVNRGRDAAARYIRASELKRHLHSPEIVRRAILAGDPAQAARDLRGTDGELAALLTRAPPAFDLRLASEIDAPEGAAVLEITGAGVEEIEAWGYSILVNDRRVPPLPYPDPTGQGRKLYQVPLGPGENAISVTGEDDFGYVAERAAMALGETVARAPEKVGKLYVAVIGVADYPNLPEGCNGGPCDLAYPVQDAVEMLATLAETTGRLHTEMETLVMVSPSRLAGSDRLMQALSAVTPADAVLPPEGRLVEDALTDFLARPGPEDTTIVFVAGHGLNLDEDYYLLPEDAEQRGGEWRTRSLFDWQILQEELGYALGRRILLIDTCHAAGAFNARLEKDAADARIVVFSATAANNTAAERRDLGHGIFTYALLEGLRGKAASGDGVRLLGLADYVHREVLRLSDARQEPFYSLLETSNFLLAQP</sequence>
<proteinExistence type="predicted"/>
<dbReference type="PROSITE" id="PS50294">
    <property type="entry name" value="WD_REPEATS_REGION"/>
    <property type="match status" value="2"/>
</dbReference>
<keyword evidence="1 3" id="KW-0853">WD repeat</keyword>
<evidence type="ECO:0000313" key="7">
    <source>
        <dbReference type="Proteomes" id="UP000649829"/>
    </source>
</evidence>
<dbReference type="SUPFAM" id="SSF50969">
    <property type="entry name" value="YVTN repeat-like/Quinoprotein amine dehydrogenase"/>
    <property type="match status" value="1"/>
</dbReference>
<evidence type="ECO:0000256" key="4">
    <source>
        <dbReference type="SAM" id="SignalP"/>
    </source>
</evidence>
<dbReference type="Proteomes" id="UP000649829">
    <property type="component" value="Unassembled WGS sequence"/>
</dbReference>
<dbReference type="GO" id="GO:0004197">
    <property type="term" value="F:cysteine-type endopeptidase activity"/>
    <property type="evidence" value="ECO:0007669"/>
    <property type="project" value="InterPro"/>
</dbReference>
<dbReference type="InterPro" id="IPR011044">
    <property type="entry name" value="Quino_amine_DH_bsu"/>
</dbReference>
<dbReference type="InterPro" id="IPR001680">
    <property type="entry name" value="WD40_rpt"/>
</dbReference>
<dbReference type="RefSeq" id="WP_051630648.1">
    <property type="nucleotide sequence ID" value="NZ_BMLF01000002.1"/>
</dbReference>
<gene>
    <name evidence="6" type="ORF">GCM10011534_27620</name>
</gene>
<dbReference type="Pfam" id="PF00656">
    <property type="entry name" value="Peptidase_C14"/>
    <property type="match status" value="1"/>
</dbReference>
<evidence type="ECO:0000256" key="1">
    <source>
        <dbReference type="ARBA" id="ARBA00022574"/>
    </source>
</evidence>
<dbReference type="InterPro" id="IPR015943">
    <property type="entry name" value="WD40/YVTN_repeat-like_dom_sf"/>
</dbReference>
<comment type="caution">
    <text evidence="6">The sequence shown here is derived from an EMBL/GenBank/DDBJ whole genome shotgun (WGS) entry which is preliminary data.</text>
</comment>
<accession>A0A917SYZ2</accession>
<dbReference type="PROSITE" id="PS00678">
    <property type="entry name" value="WD_REPEATS_1"/>
    <property type="match status" value="2"/>
</dbReference>
<dbReference type="Pfam" id="PF00400">
    <property type="entry name" value="WD40"/>
    <property type="match status" value="2"/>
</dbReference>
<protein>
    <recommendedName>
        <fullName evidence="5">Peptidase C14 caspase domain-containing protein</fullName>
    </recommendedName>
</protein>
<feature type="repeat" description="WD" evidence="3">
    <location>
        <begin position="34"/>
        <end position="67"/>
    </location>
</feature>